<dbReference type="Pfam" id="PF06762">
    <property type="entry name" value="LMF1"/>
    <property type="match status" value="1"/>
</dbReference>
<dbReference type="Proteomes" id="UP000270296">
    <property type="component" value="Unassembled WGS sequence"/>
</dbReference>
<dbReference type="GO" id="GO:0005789">
    <property type="term" value="C:endoplasmic reticulum membrane"/>
    <property type="evidence" value="ECO:0007669"/>
    <property type="project" value="UniProtKB-SubCell"/>
</dbReference>
<dbReference type="PANTHER" id="PTHR14463">
    <property type="entry name" value="LIPASE MATURATION FACTOR"/>
    <property type="match status" value="1"/>
</dbReference>
<sequence length="231" mass="27547">MFASGVVKLTSGCPTWWQLTALHYHFESQCIPTPLAWFAHQIPGWFKQLSVLATYMILLLLSPFMLLPVKHLRWLAFLGQVISFEKFVLRKSGPWKEYEFLYKVGSVARRPPVNIPHQPRIDWQLWFAALDSSYLNDPWFINLVYRLFTNSTEVLHLIDRNPFLKTAPKFLRSNRYLYHYTTFSDLKYQNCWWWREFDGVFMPVLAHDNPHLKQYLVESGMVLEVTRRLIF</sequence>
<accession>A0A183IZH2</accession>
<evidence type="ECO:0000256" key="4">
    <source>
        <dbReference type="ARBA" id="ARBA00022824"/>
    </source>
</evidence>
<evidence type="ECO:0000313" key="13">
    <source>
        <dbReference type="WBParaSite" id="SBAD_0000934601-mRNA-1"/>
    </source>
</evidence>
<evidence type="ECO:0000313" key="12">
    <source>
        <dbReference type="Proteomes" id="UP000270296"/>
    </source>
</evidence>
<evidence type="ECO:0000256" key="6">
    <source>
        <dbReference type="ARBA" id="ARBA00023136"/>
    </source>
</evidence>
<feature type="domain" description="Lipase maturation factor 1/2 N-terminal" evidence="9">
    <location>
        <begin position="1"/>
        <end position="83"/>
    </location>
</feature>
<dbReference type="OrthoDB" id="434126at2759"/>
<protein>
    <recommendedName>
        <fullName evidence="8">Lipase maturation factor</fullName>
    </recommendedName>
</protein>
<dbReference type="PANTHER" id="PTHR14463:SF5">
    <property type="entry name" value="LIPASE MATURATION FACTOR 2"/>
    <property type="match status" value="1"/>
</dbReference>
<evidence type="ECO:0000256" key="7">
    <source>
        <dbReference type="ARBA" id="ARBA00023180"/>
    </source>
</evidence>
<keyword evidence="3" id="KW-0812">Transmembrane</keyword>
<reference evidence="11 12" key="2">
    <citation type="submission" date="2018-11" db="EMBL/GenBank/DDBJ databases">
        <authorList>
            <consortium name="Pathogen Informatics"/>
        </authorList>
    </citation>
    <scope>NUCLEOTIDE SEQUENCE [LARGE SCALE GENOMIC DNA]</scope>
</reference>
<dbReference type="InterPro" id="IPR057434">
    <property type="entry name" value="LMF1/2_N"/>
</dbReference>
<dbReference type="Pfam" id="PF25179">
    <property type="entry name" value="LMF1_C"/>
    <property type="match status" value="1"/>
</dbReference>
<comment type="function">
    <text evidence="8">Involved in the maturation of specific proteins in the endoplasmic reticulum.</text>
</comment>
<evidence type="ECO:0000259" key="9">
    <source>
        <dbReference type="Pfam" id="PF06762"/>
    </source>
</evidence>
<keyword evidence="7" id="KW-0325">Glycoprotein</keyword>
<evidence type="ECO:0000256" key="5">
    <source>
        <dbReference type="ARBA" id="ARBA00022989"/>
    </source>
</evidence>
<evidence type="ECO:0000256" key="8">
    <source>
        <dbReference type="RuleBase" id="RU361229"/>
    </source>
</evidence>
<comment type="subcellular location">
    <subcellularLocation>
        <location evidence="1 8">Endoplasmic reticulum membrane</location>
        <topology evidence="1 8">Multi-pass membrane protein</topology>
    </subcellularLocation>
</comment>
<gene>
    <name evidence="11" type="ORF">SBAD_LOCUS9021</name>
</gene>
<dbReference type="InterPro" id="IPR057433">
    <property type="entry name" value="LMF1/2_C"/>
</dbReference>
<evidence type="ECO:0000259" key="10">
    <source>
        <dbReference type="Pfam" id="PF25179"/>
    </source>
</evidence>
<evidence type="ECO:0000256" key="3">
    <source>
        <dbReference type="ARBA" id="ARBA00022692"/>
    </source>
</evidence>
<dbReference type="GO" id="GO:0051604">
    <property type="term" value="P:protein maturation"/>
    <property type="evidence" value="ECO:0007669"/>
    <property type="project" value="InterPro"/>
</dbReference>
<keyword evidence="4 8" id="KW-0256">Endoplasmic reticulum</keyword>
<dbReference type="InterPro" id="IPR009613">
    <property type="entry name" value="LMF"/>
</dbReference>
<organism evidence="13">
    <name type="scientific">Soboliphyme baturini</name>
    <dbReference type="NCBI Taxonomy" id="241478"/>
    <lineage>
        <taxon>Eukaryota</taxon>
        <taxon>Metazoa</taxon>
        <taxon>Ecdysozoa</taxon>
        <taxon>Nematoda</taxon>
        <taxon>Enoplea</taxon>
        <taxon>Dorylaimia</taxon>
        <taxon>Dioctophymatida</taxon>
        <taxon>Dioctophymatoidea</taxon>
        <taxon>Soboliphymatidae</taxon>
        <taxon>Soboliphyme</taxon>
    </lineage>
</organism>
<keyword evidence="12" id="KW-1185">Reference proteome</keyword>
<comment type="similarity">
    <text evidence="2 8">Belongs to the lipase maturation factor family.</text>
</comment>
<dbReference type="AlphaFoldDB" id="A0A183IZH2"/>
<reference evidence="13" key="1">
    <citation type="submission" date="2016-06" db="UniProtKB">
        <authorList>
            <consortium name="WormBaseParasite"/>
        </authorList>
    </citation>
    <scope>IDENTIFICATION</scope>
</reference>
<name>A0A183IZH2_9BILA</name>
<proteinExistence type="inferred from homology"/>
<dbReference type="EMBL" id="UZAM01012216">
    <property type="protein sequence ID" value="VDP20676.1"/>
    <property type="molecule type" value="Genomic_DNA"/>
</dbReference>
<keyword evidence="6" id="KW-0472">Membrane</keyword>
<keyword evidence="5" id="KW-1133">Transmembrane helix</keyword>
<dbReference type="WBParaSite" id="SBAD_0000934601-mRNA-1">
    <property type="protein sequence ID" value="SBAD_0000934601-mRNA-1"/>
    <property type="gene ID" value="SBAD_0000934601"/>
</dbReference>
<evidence type="ECO:0000256" key="1">
    <source>
        <dbReference type="ARBA" id="ARBA00004477"/>
    </source>
</evidence>
<evidence type="ECO:0000256" key="2">
    <source>
        <dbReference type="ARBA" id="ARBA00005512"/>
    </source>
</evidence>
<evidence type="ECO:0000313" key="11">
    <source>
        <dbReference type="EMBL" id="VDP20676.1"/>
    </source>
</evidence>
<feature type="domain" description="Lipase maturation factor 1/2 C-terminal" evidence="10">
    <location>
        <begin position="92"/>
        <end position="203"/>
    </location>
</feature>